<comment type="caution">
    <text evidence="2">The sequence shown here is derived from an EMBL/GenBank/DDBJ whole genome shotgun (WGS) entry which is preliminary data.</text>
</comment>
<gene>
    <name evidence="2" type="ORF">FC60_GL001596</name>
</gene>
<dbReference type="Proteomes" id="UP000051739">
    <property type="component" value="Unassembled WGS sequence"/>
</dbReference>
<name>A0A0R1VBA0_9LACO</name>
<feature type="transmembrane region" description="Helical" evidence="1">
    <location>
        <begin position="24"/>
        <end position="45"/>
    </location>
</feature>
<evidence type="ECO:0000313" key="3">
    <source>
        <dbReference type="Proteomes" id="UP000051739"/>
    </source>
</evidence>
<keyword evidence="1" id="KW-1133">Transmembrane helix</keyword>
<dbReference type="PANTHER" id="PTHR34980:SF2">
    <property type="entry name" value="INNER MEMBRANE PROTEIN YHAH-RELATED"/>
    <property type="match status" value="1"/>
</dbReference>
<dbReference type="GO" id="GO:0005886">
    <property type="term" value="C:plasma membrane"/>
    <property type="evidence" value="ECO:0007669"/>
    <property type="project" value="TreeGrafter"/>
</dbReference>
<keyword evidence="1" id="KW-0812">Transmembrane</keyword>
<feature type="transmembrane region" description="Helical" evidence="1">
    <location>
        <begin position="57"/>
        <end position="77"/>
    </location>
</feature>
<dbReference type="Pfam" id="PF05656">
    <property type="entry name" value="DUF805"/>
    <property type="match status" value="1"/>
</dbReference>
<keyword evidence="1" id="KW-0472">Membrane</keyword>
<sequence>MFKAYSDFWRRYFTFTGRSTRSQFWWAFFWNALIGIILIFIQVGLKILRGAAVGDHLSFSGNQVVIFFWMFSGWYLVTLIPRWAVTVRRLRDAGLPLGLVFLKLLTGIGHLVLLVLACLPSKDDD</sequence>
<dbReference type="AlphaFoldDB" id="A0A0R1VBA0"/>
<dbReference type="RefSeq" id="WP_056937052.1">
    <property type="nucleotide sequence ID" value="NZ_AZFN01000007.1"/>
</dbReference>
<dbReference type="EMBL" id="AZFN01000007">
    <property type="protein sequence ID" value="KRM02734.1"/>
    <property type="molecule type" value="Genomic_DNA"/>
</dbReference>
<accession>A0A0R1VBA0</accession>
<evidence type="ECO:0000256" key="1">
    <source>
        <dbReference type="SAM" id="Phobius"/>
    </source>
</evidence>
<dbReference type="PATRIC" id="fig|1423749.3.peg.1654"/>
<protein>
    <recommendedName>
        <fullName evidence="4">DUF805 domain-containing protein</fullName>
    </recommendedName>
</protein>
<reference evidence="2 3" key="1">
    <citation type="journal article" date="2015" name="Genome Announc.">
        <title>Expanding the biotechnology potential of lactobacilli through comparative genomics of 213 strains and associated genera.</title>
        <authorList>
            <person name="Sun Z."/>
            <person name="Harris H.M."/>
            <person name="McCann A."/>
            <person name="Guo C."/>
            <person name="Argimon S."/>
            <person name="Zhang W."/>
            <person name="Yang X."/>
            <person name="Jeffery I.B."/>
            <person name="Cooney J.C."/>
            <person name="Kagawa T.F."/>
            <person name="Liu W."/>
            <person name="Song Y."/>
            <person name="Salvetti E."/>
            <person name="Wrobel A."/>
            <person name="Rasinkangas P."/>
            <person name="Parkhill J."/>
            <person name="Rea M.C."/>
            <person name="O'Sullivan O."/>
            <person name="Ritari J."/>
            <person name="Douillard F.P."/>
            <person name="Paul Ross R."/>
            <person name="Yang R."/>
            <person name="Briner A.E."/>
            <person name="Felis G.E."/>
            <person name="de Vos W.M."/>
            <person name="Barrangou R."/>
            <person name="Klaenhammer T.R."/>
            <person name="Caufield P.W."/>
            <person name="Cui Y."/>
            <person name="Zhang H."/>
            <person name="O'Toole P.W."/>
        </authorList>
    </citation>
    <scope>NUCLEOTIDE SEQUENCE [LARGE SCALE GENOMIC DNA]</scope>
    <source>
        <strain evidence="2 3">DSM 16045</strain>
    </source>
</reference>
<evidence type="ECO:0000313" key="2">
    <source>
        <dbReference type="EMBL" id="KRM02734.1"/>
    </source>
</evidence>
<organism evidence="2 3">
    <name type="scientific">Limosilactobacillus gastricus DSM 16045</name>
    <dbReference type="NCBI Taxonomy" id="1423749"/>
    <lineage>
        <taxon>Bacteria</taxon>
        <taxon>Bacillati</taxon>
        <taxon>Bacillota</taxon>
        <taxon>Bacilli</taxon>
        <taxon>Lactobacillales</taxon>
        <taxon>Lactobacillaceae</taxon>
        <taxon>Limosilactobacillus</taxon>
    </lineage>
</organism>
<dbReference type="InterPro" id="IPR008523">
    <property type="entry name" value="DUF805"/>
</dbReference>
<keyword evidence="3" id="KW-1185">Reference proteome</keyword>
<dbReference type="PANTHER" id="PTHR34980">
    <property type="entry name" value="INNER MEMBRANE PROTEIN-RELATED-RELATED"/>
    <property type="match status" value="1"/>
</dbReference>
<feature type="transmembrane region" description="Helical" evidence="1">
    <location>
        <begin position="97"/>
        <end position="119"/>
    </location>
</feature>
<evidence type="ECO:0008006" key="4">
    <source>
        <dbReference type="Google" id="ProtNLM"/>
    </source>
</evidence>
<proteinExistence type="predicted"/>